<keyword evidence="1" id="KW-0378">Hydrolase</keyword>
<feature type="domain" description="Tyrosine specific protein phosphatases" evidence="5">
    <location>
        <begin position="437"/>
        <end position="490"/>
    </location>
</feature>
<dbReference type="Gene3D" id="3.90.190.10">
    <property type="entry name" value="Protein tyrosine phosphatase superfamily"/>
    <property type="match status" value="2"/>
</dbReference>
<dbReference type="PANTHER" id="PTHR47550:SF1">
    <property type="entry name" value="DUAL SPECIFICITY PROTEIN PHOSPHATASE PPS1"/>
    <property type="match status" value="1"/>
</dbReference>
<dbReference type="SMART" id="SM00404">
    <property type="entry name" value="PTPc_motif"/>
    <property type="match status" value="2"/>
</dbReference>
<dbReference type="EMBL" id="JAXOVC010000014">
    <property type="protein sequence ID" value="KAK4494134.1"/>
    <property type="molecule type" value="Genomic_DNA"/>
</dbReference>
<dbReference type="InterPro" id="IPR053239">
    <property type="entry name" value="Dual_spec_PTase"/>
</dbReference>
<proteinExistence type="predicted"/>
<feature type="domain" description="Tyrosine specific protein phosphatases" evidence="5">
    <location>
        <begin position="608"/>
        <end position="676"/>
    </location>
</feature>
<evidence type="ECO:0000259" key="5">
    <source>
        <dbReference type="PROSITE" id="PS50056"/>
    </source>
</evidence>
<dbReference type="InterPro" id="IPR000340">
    <property type="entry name" value="Dual-sp_phosphatase_cat-dom"/>
</dbReference>
<keyword evidence="2" id="KW-0904">Protein phosphatase</keyword>
<dbReference type="PROSITE" id="PS50056">
    <property type="entry name" value="TYR_PHOSPHATASE_2"/>
    <property type="match status" value="2"/>
</dbReference>
<dbReference type="Proteomes" id="UP001305779">
    <property type="component" value="Unassembled WGS sequence"/>
</dbReference>
<evidence type="ECO:0008006" key="8">
    <source>
        <dbReference type="Google" id="ProtNLM"/>
    </source>
</evidence>
<evidence type="ECO:0000256" key="1">
    <source>
        <dbReference type="ARBA" id="ARBA00022801"/>
    </source>
</evidence>
<organism evidence="6 7">
    <name type="scientific">Zasmidium cellare</name>
    <name type="common">Wine cellar mold</name>
    <name type="synonym">Racodium cellare</name>
    <dbReference type="NCBI Taxonomy" id="395010"/>
    <lineage>
        <taxon>Eukaryota</taxon>
        <taxon>Fungi</taxon>
        <taxon>Dikarya</taxon>
        <taxon>Ascomycota</taxon>
        <taxon>Pezizomycotina</taxon>
        <taxon>Dothideomycetes</taxon>
        <taxon>Dothideomycetidae</taxon>
        <taxon>Mycosphaerellales</taxon>
        <taxon>Mycosphaerellaceae</taxon>
        <taxon>Zasmidium</taxon>
    </lineage>
</organism>
<evidence type="ECO:0000256" key="3">
    <source>
        <dbReference type="SAM" id="MobiDB-lite"/>
    </source>
</evidence>
<protein>
    <recommendedName>
        <fullName evidence="8">Protein-tyrosine-phosphatase</fullName>
    </recommendedName>
</protein>
<dbReference type="PANTHER" id="PTHR47550">
    <property type="entry name" value="DUAL SPECIFICITY PROTEIN PHOSPHATASE PPS1"/>
    <property type="match status" value="1"/>
</dbReference>
<evidence type="ECO:0000313" key="6">
    <source>
        <dbReference type="EMBL" id="KAK4494134.1"/>
    </source>
</evidence>
<reference evidence="6 7" key="1">
    <citation type="journal article" date="2023" name="G3 (Bethesda)">
        <title>A chromosome-level genome assembly of Zasmidium syzygii isolated from banana leaves.</title>
        <authorList>
            <person name="van Westerhoven A.C."/>
            <person name="Mehrabi R."/>
            <person name="Talebi R."/>
            <person name="Steentjes M.B.F."/>
            <person name="Corcolon B."/>
            <person name="Chong P.A."/>
            <person name="Kema G.H.J."/>
            <person name="Seidl M.F."/>
        </authorList>
    </citation>
    <scope>NUCLEOTIDE SEQUENCE [LARGE SCALE GENOMIC DNA]</scope>
    <source>
        <strain evidence="6 7">P124</strain>
    </source>
</reference>
<evidence type="ECO:0000313" key="7">
    <source>
        <dbReference type="Proteomes" id="UP001305779"/>
    </source>
</evidence>
<feature type="domain" description="Tyrosine-protein phosphatase" evidence="4">
    <location>
        <begin position="540"/>
        <end position="689"/>
    </location>
</feature>
<comment type="caution">
    <text evidence="6">The sequence shown here is derived from an EMBL/GenBank/DDBJ whole genome shotgun (WGS) entry which is preliminary data.</text>
</comment>
<dbReference type="CDD" id="cd14516">
    <property type="entry name" value="DSP_fungal_PPS1"/>
    <property type="match status" value="1"/>
</dbReference>
<evidence type="ECO:0000259" key="4">
    <source>
        <dbReference type="PROSITE" id="PS50054"/>
    </source>
</evidence>
<dbReference type="SMART" id="SM00195">
    <property type="entry name" value="DSPc"/>
    <property type="match status" value="1"/>
</dbReference>
<sequence>MAAILQRPAPLPDRAATPPPTLSINTSQRGTPAPIPNKHLPFCSPGPRPASRQLDTPPASPPSPTHLIETTSLTYPPNGFEKVFNDPPVYSINADKLAQSLDFLASQPLPSPKQVFPWLHGLHAENQLQLAFFIARKKSLRRTPKCIRGITVVKAGNDLSHSRIKGAIAPEEILRPLQQARNKQVEEPEFLDSDPKDGFSVRNFQIQACKMATVSDIVVYGDARTPREEVIRLAKRISRAQAAWQKKTESLTSPGRLFNTFVLSDDYTVVECDHPDLIQLDSEGCMTGKVMDFFHWERLEMCSMSAPSEIAPNVWLGPTPDPNLQLGPNGGLCRGNDQPEFDLLIECSDIAQIPDSKAFKFLEEQLERRDVEDNIVHQLEFPGSGAIMPPTWSQAEVDGLLATCEWMYKQANSAAAELNKRRDSKLSLTPPLDADGDSFMHSSSGTDSGRKILIHCTDGYTESSLLALAYYMYANCVPVHDAWLQLHREKGRNFFAYGSDVHLLRAIQPRLLQASPNHTGDLRQLCPTPPDWLDKMDGSLPSRVLPYMYLGNLGHANNPSLLEELGIGQILSVGEPVTWPKETMEQWPKDNLLFVDKVQDNGVDPLTEEFGKCLEFIENGRRKGTSTLVHCRVGVSRSATICIAEVMNELGLSFPRAYCFVRARRLNVIIQPHLRFSYELLKWEEFQCQKRGKPLRRELEWATIAREIAAMNKPYSRQG</sequence>
<evidence type="ECO:0000256" key="2">
    <source>
        <dbReference type="ARBA" id="ARBA00022912"/>
    </source>
</evidence>
<name>A0ABR0DYA1_ZASCE</name>
<dbReference type="PROSITE" id="PS50054">
    <property type="entry name" value="TYR_PHOSPHATASE_DUAL"/>
    <property type="match status" value="1"/>
</dbReference>
<dbReference type="InterPro" id="IPR029021">
    <property type="entry name" value="Prot-tyrosine_phosphatase-like"/>
</dbReference>
<dbReference type="InterPro" id="IPR003595">
    <property type="entry name" value="Tyr_Pase_cat"/>
</dbReference>
<accession>A0ABR0DYA1</accession>
<dbReference type="InterPro" id="IPR020422">
    <property type="entry name" value="TYR_PHOSPHATASE_DUAL_dom"/>
</dbReference>
<gene>
    <name evidence="6" type="ORF">PRZ48_014432</name>
</gene>
<dbReference type="InterPro" id="IPR016130">
    <property type="entry name" value="Tyr_Pase_AS"/>
</dbReference>
<dbReference type="SUPFAM" id="SSF52799">
    <property type="entry name" value="(Phosphotyrosine protein) phosphatases II"/>
    <property type="match status" value="2"/>
</dbReference>
<dbReference type="PROSITE" id="PS00383">
    <property type="entry name" value="TYR_PHOSPHATASE_1"/>
    <property type="match status" value="1"/>
</dbReference>
<dbReference type="InterPro" id="IPR047949">
    <property type="entry name" value="PPS1_DSP"/>
</dbReference>
<dbReference type="InterPro" id="IPR000387">
    <property type="entry name" value="Tyr_Pase_dom"/>
</dbReference>
<dbReference type="Pfam" id="PF00782">
    <property type="entry name" value="DSPc"/>
    <property type="match status" value="1"/>
</dbReference>
<feature type="region of interest" description="Disordered" evidence="3">
    <location>
        <begin position="1"/>
        <end position="69"/>
    </location>
</feature>
<keyword evidence="7" id="KW-1185">Reference proteome</keyword>